<dbReference type="Gene3D" id="3.55.40.20">
    <property type="entry name" value="Iron/manganese superoxide dismutase, C-terminal domain"/>
    <property type="match status" value="1"/>
</dbReference>
<feature type="domain" description="Manganese/iron superoxide dismutase N-terminal" evidence="7">
    <location>
        <begin position="2"/>
        <end position="89"/>
    </location>
</feature>
<dbReference type="InterPro" id="IPR019832">
    <property type="entry name" value="Mn/Fe_SOD_C"/>
</dbReference>
<feature type="binding site" evidence="5">
    <location>
        <position position="172"/>
    </location>
    <ligand>
        <name>Mn(2+)</name>
        <dbReference type="ChEBI" id="CHEBI:29035"/>
    </ligand>
</feature>
<accession>A0A1G2EWM4</accession>
<proteinExistence type="inferred from homology"/>
<evidence type="ECO:0000256" key="2">
    <source>
        <dbReference type="ARBA" id="ARBA00012682"/>
    </source>
</evidence>
<dbReference type="PROSITE" id="PS00088">
    <property type="entry name" value="SOD_MN"/>
    <property type="match status" value="1"/>
</dbReference>
<reference evidence="9 10" key="1">
    <citation type="journal article" date="2016" name="Nat. Commun.">
        <title>Thousands of microbial genomes shed light on interconnected biogeochemical processes in an aquifer system.</title>
        <authorList>
            <person name="Anantharaman K."/>
            <person name="Brown C.T."/>
            <person name="Hug L.A."/>
            <person name="Sharon I."/>
            <person name="Castelle C.J."/>
            <person name="Probst A.J."/>
            <person name="Thomas B.C."/>
            <person name="Singh A."/>
            <person name="Wilkins M.J."/>
            <person name="Karaoz U."/>
            <person name="Brodie E.L."/>
            <person name="Williams K.H."/>
            <person name="Hubbard S.S."/>
            <person name="Banfield J.F."/>
        </authorList>
    </citation>
    <scope>NUCLEOTIDE SEQUENCE [LARGE SCALE GENOMIC DNA]</scope>
</reference>
<dbReference type="SUPFAM" id="SSF54719">
    <property type="entry name" value="Fe,Mn superoxide dismutase (SOD), C-terminal domain"/>
    <property type="match status" value="1"/>
</dbReference>
<dbReference type="EC" id="1.15.1.1" evidence="2 6"/>
<protein>
    <recommendedName>
        <fullName evidence="2 6">Superoxide dismutase</fullName>
        <ecNumber evidence="2 6">1.15.1.1</ecNumber>
    </recommendedName>
</protein>
<evidence type="ECO:0000259" key="7">
    <source>
        <dbReference type="Pfam" id="PF00081"/>
    </source>
</evidence>
<feature type="domain" description="Manganese/iron superoxide dismutase C-terminal" evidence="8">
    <location>
        <begin position="105"/>
        <end position="204"/>
    </location>
</feature>
<gene>
    <name evidence="9" type="ORF">A2931_00530</name>
</gene>
<dbReference type="Proteomes" id="UP000177486">
    <property type="component" value="Unassembled WGS sequence"/>
</dbReference>
<feature type="binding site" evidence="5">
    <location>
        <position position="27"/>
    </location>
    <ligand>
        <name>Mn(2+)</name>
        <dbReference type="ChEBI" id="CHEBI:29035"/>
    </ligand>
</feature>
<sequence length="208" mass="23607">MKHELLKLPYDYSALEPYIDSRTMEIHHSKHHQAYVDKLNAALEAHLDLQEKSVEDLLKDLNSVPEDIRTAVRNHGGGHYNHSIFWTSMDSPTKVAVTGGSREPAGAIGDAIDKEFGRFSDFKEKFAAVAVGVFGSGWAWLVKDNLGKLIIISTPNQDSPVSQGLAPLLGIDVWEHAYYLKYQNRRAEYVENWWNVVNWEEVGRRFVV</sequence>
<dbReference type="PANTHER" id="PTHR43595:SF2">
    <property type="entry name" value="SMALL RIBOSOMAL SUBUNIT PROTEIN MS42"/>
    <property type="match status" value="1"/>
</dbReference>
<evidence type="ECO:0000256" key="1">
    <source>
        <dbReference type="ARBA" id="ARBA00008714"/>
    </source>
</evidence>
<dbReference type="InterPro" id="IPR001189">
    <property type="entry name" value="Mn/Fe_SOD"/>
</dbReference>
<dbReference type="InterPro" id="IPR036314">
    <property type="entry name" value="SOD_C_sf"/>
</dbReference>
<evidence type="ECO:0000256" key="6">
    <source>
        <dbReference type="RuleBase" id="RU000414"/>
    </source>
</evidence>
<dbReference type="FunFam" id="1.10.287.990:FF:000001">
    <property type="entry name" value="Superoxide dismutase"/>
    <property type="match status" value="1"/>
</dbReference>
<dbReference type="Pfam" id="PF02777">
    <property type="entry name" value="Sod_Fe_C"/>
    <property type="match status" value="1"/>
</dbReference>
<keyword evidence="4 6" id="KW-0560">Oxidoreductase</keyword>
<dbReference type="GO" id="GO:0004784">
    <property type="term" value="F:superoxide dismutase activity"/>
    <property type="evidence" value="ECO:0007669"/>
    <property type="project" value="UniProtKB-EC"/>
</dbReference>
<dbReference type="InterPro" id="IPR036324">
    <property type="entry name" value="Mn/Fe_SOD_N_sf"/>
</dbReference>
<dbReference type="InterPro" id="IPR019833">
    <property type="entry name" value="Mn/Fe_SOD_BS"/>
</dbReference>
<dbReference type="GO" id="GO:0005737">
    <property type="term" value="C:cytoplasm"/>
    <property type="evidence" value="ECO:0007669"/>
    <property type="project" value="TreeGrafter"/>
</dbReference>
<dbReference type="PANTHER" id="PTHR43595">
    <property type="entry name" value="37S RIBOSOMAL PROTEIN S26, MITOCHONDRIAL"/>
    <property type="match status" value="1"/>
</dbReference>
<dbReference type="FunFam" id="3.55.40.20:FF:000001">
    <property type="entry name" value="Superoxide dismutase"/>
    <property type="match status" value="1"/>
</dbReference>
<comment type="similarity">
    <text evidence="1 6">Belongs to the iron/manganese superoxide dismutase family.</text>
</comment>
<evidence type="ECO:0000313" key="10">
    <source>
        <dbReference type="Proteomes" id="UP000177486"/>
    </source>
</evidence>
<evidence type="ECO:0000256" key="5">
    <source>
        <dbReference type="PIRSR" id="PIRSR000349-1"/>
    </source>
</evidence>
<comment type="caution">
    <text evidence="9">The sequence shown here is derived from an EMBL/GenBank/DDBJ whole genome shotgun (WGS) entry which is preliminary data.</text>
</comment>
<dbReference type="PIRSF" id="PIRSF000349">
    <property type="entry name" value="SODismutase"/>
    <property type="match status" value="1"/>
</dbReference>
<dbReference type="GO" id="GO:0046872">
    <property type="term" value="F:metal ion binding"/>
    <property type="evidence" value="ECO:0007669"/>
    <property type="project" value="UniProtKB-KW"/>
</dbReference>
<evidence type="ECO:0000313" key="9">
    <source>
        <dbReference type="EMBL" id="OGZ29771.1"/>
    </source>
</evidence>
<feature type="binding site" evidence="5">
    <location>
        <position position="82"/>
    </location>
    <ligand>
        <name>Mn(2+)</name>
        <dbReference type="ChEBI" id="CHEBI:29035"/>
    </ligand>
</feature>
<dbReference type="Pfam" id="PF00081">
    <property type="entry name" value="Sod_Fe_N"/>
    <property type="match status" value="1"/>
</dbReference>
<dbReference type="SUPFAM" id="SSF46609">
    <property type="entry name" value="Fe,Mn superoxide dismutase (SOD), N-terminal domain"/>
    <property type="match status" value="1"/>
</dbReference>
<dbReference type="EMBL" id="MHMQ01000032">
    <property type="protein sequence ID" value="OGZ29771.1"/>
    <property type="molecule type" value="Genomic_DNA"/>
</dbReference>
<dbReference type="Gene3D" id="1.10.287.990">
    <property type="entry name" value="Fe,Mn superoxide dismutase (SOD) domain"/>
    <property type="match status" value="1"/>
</dbReference>
<evidence type="ECO:0000259" key="8">
    <source>
        <dbReference type="Pfam" id="PF02777"/>
    </source>
</evidence>
<comment type="catalytic activity">
    <reaction evidence="6">
        <text>2 superoxide + 2 H(+) = H2O2 + O2</text>
        <dbReference type="Rhea" id="RHEA:20696"/>
        <dbReference type="ChEBI" id="CHEBI:15378"/>
        <dbReference type="ChEBI" id="CHEBI:15379"/>
        <dbReference type="ChEBI" id="CHEBI:16240"/>
        <dbReference type="ChEBI" id="CHEBI:18421"/>
        <dbReference type="EC" id="1.15.1.1"/>
    </reaction>
</comment>
<keyword evidence="3 5" id="KW-0479">Metal-binding</keyword>
<evidence type="ECO:0000256" key="3">
    <source>
        <dbReference type="ARBA" id="ARBA00022723"/>
    </source>
</evidence>
<dbReference type="PRINTS" id="PR01703">
    <property type="entry name" value="MNSODISMTASE"/>
</dbReference>
<organism evidence="9 10">
    <name type="scientific">Candidatus Niyogibacteria bacterium RIFCSPLOWO2_01_FULL_45_48</name>
    <dbReference type="NCBI Taxonomy" id="1801724"/>
    <lineage>
        <taxon>Bacteria</taxon>
        <taxon>Candidatus Niyogiibacteriota</taxon>
    </lineage>
</organism>
<feature type="binding site" evidence="5">
    <location>
        <position position="176"/>
    </location>
    <ligand>
        <name>Mn(2+)</name>
        <dbReference type="ChEBI" id="CHEBI:29035"/>
    </ligand>
</feature>
<comment type="function">
    <text evidence="6">Destroys radicals which are normally produced within the cells and which are toxic to biological systems.</text>
</comment>
<name>A0A1G2EWM4_9BACT</name>
<dbReference type="InterPro" id="IPR019831">
    <property type="entry name" value="Mn/Fe_SOD_N"/>
</dbReference>
<dbReference type="AlphaFoldDB" id="A0A1G2EWM4"/>
<evidence type="ECO:0000256" key="4">
    <source>
        <dbReference type="ARBA" id="ARBA00023002"/>
    </source>
</evidence>